<dbReference type="Pfam" id="PF12854">
    <property type="entry name" value="PPR_1"/>
    <property type="match status" value="1"/>
</dbReference>
<feature type="repeat" description="PPR" evidence="3">
    <location>
        <begin position="488"/>
        <end position="522"/>
    </location>
</feature>
<evidence type="ECO:0000256" key="3">
    <source>
        <dbReference type="PROSITE-ProRule" id="PRU00708"/>
    </source>
</evidence>
<dbReference type="InterPro" id="IPR046848">
    <property type="entry name" value="E_motif"/>
</dbReference>
<dbReference type="Pfam" id="PF13041">
    <property type="entry name" value="PPR_2"/>
    <property type="match status" value="5"/>
</dbReference>
<dbReference type="InterPro" id="IPR002885">
    <property type="entry name" value="PPR_rpt"/>
</dbReference>
<comment type="similarity">
    <text evidence="2">Belongs to the PPR family. PCMP-E subfamily.</text>
</comment>
<dbReference type="GO" id="GO:0009451">
    <property type="term" value="P:RNA modification"/>
    <property type="evidence" value="ECO:0007669"/>
    <property type="project" value="InterPro"/>
</dbReference>
<proteinExistence type="inferred from homology"/>
<evidence type="ECO:0000313" key="5">
    <source>
        <dbReference type="Proteomes" id="UP000886520"/>
    </source>
</evidence>
<dbReference type="GO" id="GO:0003723">
    <property type="term" value="F:RNA binding"/>
    <property type="evidence" value="ECO:0007669"/>
    <property type="project" value="InterPro"/>
</dbReference>
<feature type="repeat" description="PPR" evidence="3">
    <location>
        <begin position="667"/>
        <end position="701"/>
    </location>
</feature>
<keyword evidence="1" id="KW-0677">Repeat</keyword>
<sequence length="1039" mass="115778">MQRCFSTLAKGLDQPDPLKRHLSLCLRTCAEKKCLIDGRVCHDDAIQAGHDRDVYLSSLIFDLYSKCGAIYDAKSWFSMMEERSVFSWNCLISMHVRCMHSIESVHCFEQMQQECIIPNSATFANVVAACANREFFIQGMWIHARSQHTDLEACVVVQTALISMYNKCGKHKNAHEVFEAMKEKDVVSWNAMLSSFIAQGDSKSAIQLFAQMEMECVMQDKYTYATMFSACSSEGALKKGSHLHSCVLKSGFEINNVMSLALINMYGKCGSMSNAREVFDASSKQDLAIWNAFITELTGEGDGSEVIQVFGRLLEEALMPDRVTFLSALADCASQGAAWQGRQLHIRLLATNLKSDIQVETALVHMYGKLGITTDANLVFKNMLKHDTVSWNALISILSQHGLTISSFQNFQQMQQEGLMPNKITLTSVIYGCMDSVSLSHGKHLHALVISSGLLRDVFTGNALINMYCKWGMIDDAHELFDTMVFQDIISWNSLIAGYAQIGNTEAALALFNRMCEQEIRPDQATYCSILSVMASEVQPVVASKGLNTSTLSTKVRIEENIRVFEIRRKEQSHNKSLLRSSIVGSNAEFANGEEEFQLFAKRDVTNSAYGDHSNQKIIEGMLVHSHILVNGLDKDAVIHKALLRFYGKCGSLTDCKCIFDKDFRGDVIAWNLMISAYILRGHDKEAIQLFDQMQKEGTVIDNVSFLNVIDACANVPFLFHGRRIHIQAILYGFDLDMTVGTSLVKLYAKCGSLAEARWLFDHLSERDVVAWTSIISVYVQLEDGEEALNLFWKMQFEGITPDVVSFTSAVNASELQSTLFGGKLLYTCITQHKLESDSSVIIALVYMYGKCGSLFDADFVFSQVLEPSLDLWNAIIASYAQHGDGSKVFLLLFSMMEQGLIPNNMTLVSVLSACSRAGLVEEAYACLSSASGFLPMVEHYDCMVDLLGRAGQFYEAEHLLKRMPFVPTVVSWASFGTCHQTNRERVELAMAHMIEMDPVNSASYVTLSNIYAVAEESDDVGKCEQQDDSLEAGYGMSI</sequence>
<dbReference type="Proteomes" id="UP000886520">
    <property type="component" value="Chromosome 8"/>
</dbReference>
<dbReference type="PROSITE" id="PS51375">
    <property type="entry name" value="PPR"/>
    <property type="match status" value="7"/>
</dbReference>
<gene>
    <name evidence="4" type="ORF">GOP47_0008984</name>
</gene>
<dbReference type="FunFam" id="1.25.40.10:FF:000158">
    <property type="entry name" value="pentatricopeptide repeat-containing protein At2g33680"/>
    <property type="match status" value="1"/>
</dbReference>
<dbReference type="Pfam" id="PF01535">
    <property type="entry name" value="PPR"/>
    <property type="match status" value="6"/>
</dbReference>
<feature type="repeat" description="PPR" evidence="3">
    <location>
        <begin position="768"/>
        <end position="802"/>
    </location>
</feature>
<evidence type="ECO:0000256" key="1">
    <source>
        <dbReference type="ARBA" id="ARBA00022737"/>
    </source>
</evidence>
<dbReference type="SUPFAM" id="SSF48452">
    <property type="entry name" value="TPR-like"/>
    <property type="match status" value="1"/>
</dbReference>
<reference evidence="4" key="1">
    <citation type="submission" date="2021-01" db="EMBL/GenBank/DDBJ databases">
        <title>Adiantum capillus-veneris genome.</title>
        <authorList>
            <person name="Fang Y."/>
            <person name="Liao Q."/>
        </authorList>
    </citation>
    <scope>NUCLEOTIDE SEQUENCE</scope>
    <source>
        <strain evidence="4">H3</strain>
        <tissue evidence="4">Leaf</tissue>
    </source>
</reference>
<evidence type="ECO:0000313" key="4">
    <source>
        <dbReference type="EMBL" id="KAI5076919.1"/>
    </source>
</evidence>
<protein>
    <recommendedName>
        <fullName evidence="6">Pentatricopeptide repeat-containing protein</fullName>
    </recommendedName>
</protein>
<dbReference type="InterPro" id="IPR011990">
    <property type="entry name" value="TPR-like_helical_dom_sf"/>
</dbReference>
<dbReference type="GO" id="GO:0048731">
    <property type="term" value="P:system development"/>
    <property type="evidence" value="ECO:0007669"/>
    <property type="project" value="UniProtKB-ARBA"/>
</dbReference>
<dbReference type="FunFam" id="1.25.40.10:FF:000196">
    <property type="entry name" value="Pentatricopeptide repeat-containing protein At4g14850"/>
    <property type="match status" value="1"/>
</dbReference>
<feature type="repeat" description="PPR" evidence="3">
    <location>
        <begin position="869"/>
        <end position="903"/>
    </location>
</feature>
<dbReference type="Pfam" id="PF20431">
    <property type="entry name" value="E_motif"/>
    <property type="match status" value="1"/>
</dbReference>
<dbReference type="PANTHER" id="PTHR47926">
    <property type="entry name" value="PENTATRICOPEPTIDE REPEAT-CONTAINING PROTEIN"/>
    <property type="match status" value="1"/>
</dbReference>
<dbReference type="OrthoDB" id="10389993at2759"/>
<dbReference type="FunFam" id="1.25.40.10:FF:000381">
    <property type="entry name" value="Pentatricopeptide repeat-containing protein"/>
    <property type="match status" value="1"/>
</dbReference>
<dbReference type="GO" id="GO:0005739">
    <property type="term" value="C:mitochondrion"/>
    <property type="evidence" value="ECO:0007669"/>
    <property type="project" value="UniProtKB-ARBA"/>
</dbReference>
<feature type="repeat" description="PPR" evidence="3">
    <location>
        <begin position="457"/>
        <end position="487"/>
    </location>
</feature>
<dbReference type="FunFam" id="1.25.40.10:FF:000205">
    <property type="entry name" value="Pentatricopeptide repeat-containing protein, mitochondrial"/>
    <property type="match status" value="1"/>
</dbReference>
<dbReference type="InterPro" id="IPR046960">
    <property type="entry name" value="PPR_At4g14850-like_plant"/>
</dbReference>
<dbReference type="Gene3D" id="1.25.40.10">
    <property type="entry name" value="Tetratricopeptide repeat domain"/>
    <property type="match status" value="9"/>
</dbReference>
<feature type="repeat" description="PPR" evidence="3">
    <location>
        <begin position="185"/>
        <end position="219"/>
    </location>
</feature>
<evidence type="ECO:0000256" key="2">
    <source>
        <dbReference type="ARBA" id="ARBA00061659"/>
    </source>
</evidence>
<dbReference type="AlphaFoldDB" id="A0A9D4UZM7"/>
<accession>A0A9D4UZM7</accession>
<dbReference type="FunFam" id="1.25.40.10:FF:000285">
    <property type="entry name" value="Pentatricopeptide repeat-containing protein, chloroplastic"/>
    <property type="match status" value="1"/>
</dbReference>
<dbReference type="PANTHER" id="PTHR47926:SF533">
    <property type="entry name" value="DYW DOMAIN-CONTAINING PROTEIN"/>
    <property type="match status" value="1"/>
</dbReference>
<name>A0A9D4UZM7_ADICA</name>
<organism evidence="4 5">
    <name type="scientific">Adiantum capillus-veneris</name>
    <name type="common">Maidenhair fern</name>
    <dbReference type="NCBI Taxonomy" id="13818"/>
    <lineage>
        <taxon>Eukaryota</taxon>
        <taxon>Viridiplantae</taxon>
        <taxon>Streptophyta</taxon>
        <taxon>Embryophyta</taxon>
        <taxon>Tracheophyta</taxon>
        <taxon>Polypodiopsida</taxon>
        <taxon>Polypodiidae</taxon>
        <taxon>Polypodiales</taxon>
        <taxon>Pteridineae</taxon>
        <taxon>Pteridaceae</taxon>
        <taxon>Vittarioideae</taxon>
        <taxon>Adiantum</taxon>
    </lineage>
</organism>
<dbReference type="EMBL" id="JABFUD020000008">
    <property type="protein sequence ID" value="KAI5076919.1"/>
    <property type="molecule type" value="Genomic_DNA"/>
</dbReference>
<feature type="repeat" description="PPR" evidence="3">
    <location>
        <begin position="387"/>
        <end position="421"/>
    </location>
</feature>
<keyword evidence="5" id="KW-1185">Reference proteome</keyword>
<comment type="caution">
    <text evidence="4">The sequence shown here is derived from an EMBL/GenBank/DDBJ whole genome shotgun (WGS) entry which is preliminary data.</text>
</comment>
<evidence type="ECO:0008006" key="6">
    <source>
        <dbReference type="Google" id="ProtNLM"/>
    </source>
</evidence>
<dbReference type="NCBIfam" id="TIGR00756">
    <property type="entry name" value="PPR"/>
    <property type="match status" value="6"/>
</dbReference>